<keyword evidence="1" id="KW-0472">Membrane</keyword>
<feature type="signal peptide" evidence="2">
    <location>
        <begin position="1"/>
        <end position="42"/>
    </location>
</feature>
<dbReference type="Pfam" id="PF01757">
    <property type="entry name" value="Acyl_transf_3"/>
    <property type="match status" value="1"/>
</dbReference>
<sequence length="715" mass="80241">MALEEKGSISKKSTPFGQVKGRTMTPRLLALWLLLHWSCAFSARDLSLGCFQDTEEFLSDLNSVVPKAYAIRMYDATGKLGSNILNGNVDRLGSYSECLSATSPREHFHGQYCKLQIQQGGIGYSIGLCVPDSCTEEDIALMTQLDILKFRNVSFSAPFLDFSLNSTSSTWCTARCAPGLLPLDEFAGLCLCISLLFIALPAAGTLYVAAVGWARNRGESPSADLCLASYGSLAERAGEGSRRNMGWIESQSSPSLPGACDNTSCRRKTFLGILDQTLKCFSWQKNMHAVWTQKLPEGACSTLSGIRVLSLLWVISGHTSQMTAWQSLDNVLEWKTRVLKNPLYLFSRSGPFYLGVDTFFLISGYLSARSFLELYRNSEKGITPEVILRYLFNQLARLQPLHLYSVCLLVGLYSLVPWGAFWEIPIYHLDNCRRMWWTNLLLLNNFISVQNPCNGWTWYLANDFQFHLTTPLVIFIHRKGKCALTFLGTVLFLTSFTITAQLSLAWKLPVASPSEAREHEAVLYFLEYYTKPYCRYGPFLVGVLLSIFMHHNDQADILKSKVQALAGWLCCLFTLLAVVSLAYMVDDSFDTYSVAAAIYQATHRTLWAIAVGWIIFACQEGHGGLVNQVLSCDIWNLLANISYACFLVHPMLIILYNGLQETLIHYTDTNMFYLFSGHCFLTFTIGLVLTMFIEKPFQELKQYLLGAVFTSHQNG</sequence>
<accession>A0A6P5L553</accession>
<feature type="transmembrane region" description="Helical" evidence="1">
    <location>
        <begin position="401"/>
        <end position="424"/>
    </location>
</feature>
<keyword evidence="4" id="KW-1185">Reference proteome</keyword>
<keyword evidence="1" id="KW-0812">Transmembrane</keyword>
<protein>
    <submittedName>
        <fullName evidence="5">O-acyltransferase like protein-like</fullName>
    </submittedName>
</protein>
<reference evidence="5" key="1">
    <citation type="submission" date="2025-08" db="UniProtKB">
        <authorList>
            <consortium name="RefSeq"/>
        </authorList>
    </citation>
    <scope>IDENTIFICATION</scope>
    <source>
        <tissue evidence="5">Spleen</tissue>
    </source>
</reference>
<dbReference type="Pfam" id="PF20146">
    <property type="entry name" value="NRF"/>
    <property type="match status" value="1"/>
</dbReference>
<feature type="domain" description="Nose resistant-to-fluoxetine protein N-terminal" evidence="3">
    <location>
        <begin position="47"/>
        <end position="167"/>
    </location>
</feature>
<evidence type="ECO:0000313" key="5">
    <source>
        <dbReference type="RefSeq" id="XP_020853480.1"/>
    </source>
</evidence>
<feature type="transmembrane region" description="Helical" evidence="1">
    <location>
        <begin position="564"/>
        <end position="585"/>
    </location>
</feature>
<evidence type="ECO:0000256" key="1">
    <source>
        <dbReference type="SAM" id="Phobius"/>
    </source>
</evidence>
<proteinExistence type="predicted"/>
<dbReference type="RefSeq" id="XP_020853480.1">
    <property type="nucleotide sequence ID" value="XM_020997821.1"/>
</dbReference>
<feature type="transmembrane region" description="Helical" evidence="1">
    <location>
        <begin position="637"/>
        <end position="659"/>
    </location>
</feature>
<dbReference type="SMART" id="SM00703">
    <property type="entry name" value="NRF"/>
    <property type="match status" value="1"/>
</dbReference>
<dbReference type="InterPro" id="IPR052728">
    <property type="entry name" value="O2_lipid_transport_reg"/>
</dbReference>
<gene>
    <name evidence="5" type="primary">LOC110215964</name>
</gene>
<evidence type="ECO:0000313" key="4">
    <source>
        <dbReference type="Proteomes" id="UP000515140"/>
    </source>
</evidence>
<dbReference type="KEGG" id="pcw:110215964"/>
<dbReference type="AlphaFoldDB" id="A0A6P5L553"/>
<feature type="transmembrane region" description="Helical" evidence="1">
    <location>
        <begin position="605"/>
        <end position="625"/>
    </location>
</feature>
<evidence type="ECO:0000256" key="2">
    <source>
        <dbReference type="SAM" id="SignalP"/>
    </source>
</evidence>
<feature type="transmembrane region" description="Helical" evidence="1">
    <location>
        <begin position="484"/>
        <end position="506"/>
    </location>
</feature>
<dbReference type="InParanoid" id="A0A6P5L553"/>
<feature type="transmembrane region" description="Helical" evidence="1">
    <location>
        <begin position="350"/>
        <end position="368"/>
    </location>
</feature>
<dbReference type="GO" id="GO:0016747">
    <property type="term" value="F:acyltransferase activity, transferring groups other than amino-acyl groups"/>
    <property type="evidence" value="ECO:0007669"/>
    <property type="project" value="InterPro"/>
</dbReference>
<organism evidence="4 5">
    <name type="scientific">Phascolarctos cinereus</name>
    <name type="common">Koala</name>
    <dbReference type="NCBI Taxonomy" id="38626"/>
    <lineage>
        <taxon>Eukaryota</taxon>
        <taxon>Metazoa</taxon>
        <taxon>Chordata</taxon>
        <taxon>Craniata</taxon>
        <taxon>Vertebrata</taxon>
        <taxon>Euteleostomi</taxon>
        <taxon>Mammalia</taxon>
        <taxon>Metatheria</taxon>
        <taxon>Diprotodontia</taxon>
        <taxon>Phascolarctidae</taxon>
        <taxon>Phascolarctos</taxon>
    </lineage>
</organism>
<dbReference type="GeneID" id="110215964"/>
<keyword evidence="1" id="KW-1133">Transmembrane helix</keyword>
<feature type="transmembrane region" description="Helical" evidence="1">
    <location>
        <begin position="186"/>
        <end position="210"/>
    </location>
</feature>
<dbReference type="PANTHER" id="PTHR11161">
    <property type="entry name" value="O-ACYLTRANSFERASE"/>
    <property type="match status" value="1"/>
</dbReference>
<feature type="transmembrane region" description="Helical" evidence="1">
    <location>
        <begin position="671"/>
        <end position="693"/>
    </location>
</feature>
<feature type="transmembrane region" description="Helical" evidence="1">
    <location>
        <begin position="536"/>
        <end position="552"/>
    </location>
</feature>
<dbReference type="Proteomes" id="UP000515140">
    <property type="component" value="Unplaced"/>
</dbReference>
<dbReference type="PANTHER" id="PTHR11161:SF0">
    <property type="entry name" value="O-ACYLTRANSFERASE LIKE PROTEIN"/>
    <property type="match status" value="1"/>
</dbReference>
<name>A0A6P5L553_PHACI</name>
<keyword evidence="2" id="KW-0732">Signal</keyword>
<evidence type="ECO:0000259" key="3">
    <source>
        <dbReference type="SMART" id="SM00703"/>
    </source>
</evidence>
<feature type="chain" id="PRO_5027774995" evidence="2">
    <location>
        <begin position="43"/>
        <end position="715"/>
    </location>
</feature>
<dbReference type="InterPro" id="IPR006621">
    <property type="entry name" value="Nose-resist-to-fluoxetine_N"/>
</dbReference>
<dbReference type="InterPro" id="IPR002656">
    <property type="entry name" value="Acyl_transf_3_dom"/>
</dbReference>